<sequence length="52" mass="5721">MTILSILIPVSLLLGAVGLAAFLWSIRSNQYDDMDGHANRILSDRYDDSPEG</sequence>
<evidence type="ECO:0000313" key="1">
    <source>
        <dbReference type="EMBL" id="MBB5516409.1"/>
    </source>
</evidence>
<name>A0A840WMY2_9RHOB</name>
<dbReference type="PANTHER" id="PTHR41532:SF1">
    <property type="entry name" value="FIXS PROTEIN"/>
    <property type="match status" value="1"/>
</dbReference>
<accession>A0A840WMY2</accession>
<dbReference type="Pfam" id="PF03597">
    <property type="entry name" value="FixS"/>
    <property type="match status" value="1"/>
</dbReference>
<evidence type="ECO:0000313" key="2">
    <source>
        <dbReference type="Proteomes" id="UP000553766"/>
    </source>
</evidence>
<gene>
    <name evidence="1" type="ORF">FHS89_002440</name>
</gene>
<protein>
    <submittedName>
        <fullName evidence="1">Cbb3-type cytochrome oxidase maturation protein</fullName>
    </submittedName>
</protein>
<dbReference type="RefSeq" id="WP_184011997.1">
    <property type="nucleotide sequence ID" value="NZ_JACIJS010000007.1"/>
</dbReference>
<organism evidence="1 2">
    <name type="scientific">Rubricella aquisinus</name>
    <dbReference type="NCBI Taxonomy" id="2028108"/>
    <lineage>
        <taxon>Bacteria</taxon>
        <taxon>Pseudomonadati</taxon>
        <taxon>Pseudomonadota</taxon>
        <taxon>Alphaproteobacteria</taxon>
        <taxon>Rhodobacterales</taxon>
        <taxon>Paracoccaceae</taxon>
        <taxon>Rubricella</taxon>
    </lineage>
</organism>
<dbReference type="PANTHER" id="PTHR41532">
    <property type="entry name" value="FIXS PROTEIN"/>
    <property type="match status" value="1"/>
</dbReference>
<proteinExistence type="predicted"/>
<reference evidence="1 2" key="1">
    <citation type="submission" date="2020-08" db="EMBL/GenBank/DDBJ databases">
        <title>Genomic Encyclopedia of Type Strains, Phase IV (KMG-IV): sequencing the most valuable type-strain genomes for metagenomic binning, comparative biology and taxonomic classification.</title>
        <authorList>
            <person name="Goeker M."/>
        </authorList>
    </citation>
    <scope>NUCLEOTIDE SEQUENCE [LARGE SCALE GENOMIC DNA]</scope>
    <source>
        <strain evidence="1 2">DSM 103377</strain>
    </source>
</reference>
<comment type="caution">
    <text evidence="1">The sequence shown here is derived from an EMBL/GenBank/DDBJ whole genome shotgun (WGS) entry which is preliminary data.</text>
</comment>
<dbReference type="Proteomes" id="UP000553766">
    <property type="component" value="Unassembled WGS sequence"/>
</dbReference>
<dbReference type="EMBL" id="JACIJS010000007">
    <property type="protein sequence ID" value="MBB5516409.1"/>
    <property type="molecule type" value="Genomic_DNA"/>
</dbReference>
<dbReference type="InterPro" id="IPR004714">
    <property type="entry name" value="Cyt_oxidase_maturation_cbb3"/>
</dbReference>
<dbReference type="NCBIfam" id="TIGR00847">
    <property type="entry name" value="ccoS"/>
    <property type="match status" value="1"/>
</dbReference>
<dbReference type="AlphaFoldDB" id="A0A840WMY2"/>
<keyword evidence="2" id="KW-1185">Reference proteome</keyword>